<proteinExistence type="predicted"/>
<reference evidence="1 2" key="1">
    <citation type="submission" date="2019-09" db="EMBL/GenBank/DDBJ databases">
        <authorList>
            <person name="Chandra G."/>
            <person name="Truman W A."/>
        </authorList>
    </citation>
    <scope>NUCLEOTIDE SEQUENCE [LARGE SCALE GENOMIC DNA]</scope>
    <source>
        <strain evidence="1">PS710</strain>
    </source>
</reference>
<gene>
    <name evidence="1" type="ORF">PS710_05442</name>
</gene>
<evidence type="ECO:0000313" key="1">
    <source>
        <dbReference type="EMBL" id="VVO36240.1"/>
    </source>
</evidence>
<organism evidence="1 2">
    <name type="scientific">Pseudomonas fluorescens</name>
    <dbReference type="NCBI Taxonomy" id="294"/>
    <lineage>
        <taxon>Bacteria</taxon>
        <taxon>Pseudomonadati</taxon>
        <taxon>Pseudomonadota</taxon>
        <taxon>Gammaproteobacteria</taxon>
        <taxon>Pseudomonadales</taxon>
        <taxon>Pseudomonadaceae</taxon>
        <taxon>Pseudomonas</taxon>
    </lineage>
</organism>
<name>A0A5E7FAB6_PSEFL</name>
<protein>
    <submittedName>
        <fullName evidence="1">Uncharacterized protein</fullName>
    </submittedName>
</protein>
<dbReference type="RefSeq" id="WP_150767247.1">
    <property type="nucleotide sequence ID" value="NZ_CABVHW010000027.1"/>
</dbReference>
<dbReference type="Proteomes" id="UP000381093">
    <property type="component" value="Unassembled WGS sequence"/>
</dbReference>
<accession>A0A5E7FAB6</accession>
<dbReference type="EMBL" id="CABVHW010000027">
    <property type="protein sequence ID" value="VVO36240.1"/>
    <property type="molecule type" value="Genomic_DNA"/>
</dbReference>
<evidence type="ECO:0000313" key="2">
    <source>
        <dbReference type="Proteomes" id="UP000381093"/>
    </source>
</evidence>
<dbReference type="AlphaFoldDB" id="A0A5E7FAB6"/>
<sequence>MSNRQLNALPRLPRPEVVQAVDNVLTLQKPDGASGITVEVARWRAIEEGQPTTLHVSGKNLDGSTLMLRVVDAEPVTQAETVAGWSRSINWELLQGLEHGSHLTFVFQAVIEESECACPTLFPALSLEVQEPYEDRTTFSAQDGADNWNGWMKGEAAADPRDLTVKKDGDGYSLFHYSVTEHSNGVVLNKSFANLEVGRTYSFGLSVRRWMGVHAVPVLSLNCATQVIVPETRITSSVRLEGTFTACSSQMELQIISHVATGIGNDYIISEILVKSP</sequence>